<dbReference type="OMA" id="IMECYKD"/>
<evidence type="ECO:0000313" key="18">
    <source>
        <dbReference type="EnsemblPlants" id="Solyc01g008800.2.1"/>
    </source>
</evidence>
<dbReference type="SMART" id="SM00369">
    <property type="entry name" value="LRR_TYP"/>
    <property type="match status" value="5"/>
</dbReference>
<dbReference type="STRING" id="4081.A0A3Q7E985"/>
<dbReference type="InterPro" id="IPR000157">
    <property type="entry name" value="TIR_dom"/>
</dbReference>
<keyword evidence="3" id="KW-0433">Leucine-rich repeat</keyword>
<keyword evidence="5" id="KW-0677">Repeat</keyword>
<feature type="compositionally biased region" description="Low complexity" evidence="15">
    <location>
        <begin position="176"/>
        <end position="192"/>
    </location>
</feature>
<proteinExistence type="predicted"/>
<dbReference type="Pfam" id="PF01582">
    <property type="entry name" value="TIR"/>
    <property type="match status" value="1"/>
</dbReference>
<dbReference type="PANTHER" id="PTHR11017:SF567">
    <property type="entry name" value="ADP-RIBOSYL CYCLASE_CYCLIC ADP-RIBOSE HYDROLASE"/>
    <property type="match status" value="1"/>
</dbReference>
<dbReference type="GO" id="GO:0006952">
    <property type="term" value="P:defense response"/>
    <property type="evidence" value="ECO:0007669"/>
    <property type="project" value="InterPro"/>
</dbReference>
<dbReference type="Gene3D" id="3.40.50.300">
    <property type="entry name" value="P-loop containing nucleotide triphosphate hydrolases"/>
    <property type="match status" value="1"/>
</dbReference>
<keyword evidence="8" id="KW-0611">Plant defense</keyword>
<evidence type="ECO:0000256" key="3">
    <source>
        <dbReference type="ARBA" id="ARBA00022614"/>
    </source>
</evidence>
<dbReference type="PROSITE" id="PS50104">
    <property type="entry name" value="TIR"/>
    <property type="match status" value="1"/>
</dbReference>
<evidence type="ECO:0000256" key="7">
    <source>
        <dbReference type="ARBA" id="ARBA00022801"/>
    </source>
</evidence>
<reference evidence="18" key="2">
    <citation type="submission" date="2019-01" db="UniProtKB">
        <authorList>
            <consortium name="EnsemblPlants"/>
        </authorList>
    </citation>
    <scope>IDENTIFICATION</scope>
    <source>
        <strain evidence="18">cv. Heinz 1706</strain>
    </source>
</reference>
<evidence type="ECO:0000256" key="11">
    <source>
        <dbReference type="ARBA" id="ARBA00023054"/>
    </source>
</evidence>
<dbReference type="SUPFAM" id="SSF52047">
    <property type="entry name" value="RNI-like"/>
    <property type="match status" value="1"/>
</dbReference>
<dbReference type="SMART" id="SM00255">
    <property type="entry name" value="TIR"/>
    <property type="match status" value="1"/>
</dbReference>
<dbReference type="GO" id="GO:0007165">
    <property type="term" value="P:signal transduction"/>
    <property type="evidence" value="ECO:0007669"/>
    <property type="project" value="InterPro"/>
</dbReference>
<dbReference type="Pfam" id="PF23286">
    <property type="entry name" value="LRR_13"/>
    <property type="match status" value="1"/>
</dbReference>
<dbReference type="Proteomes" id="UP000004994">
    <property type="component" value="Chromosome 1"/>
</dbReference>
<dbReference type="InterPro" id="IPR044974">
    <property type="entry name" value="Disease_R_plants"/>
</dbReference>
<dbReference type="InterPro" id="IPR001841">
    <property type="entry name" value="Znf_RING"/>
</dbReference>
<keyword evidence="6 14" id="KW-0863">Zinc-finger</keyword>
<evidence type="ECO:0000256" key="6">
    <source>
        <dbReference type="ARBA" id="ARBA00022771"/>
    </source>
</evidence>
<dbReference type="Gramene" id="Solyc01g008800.2.1">
    <property type="protein sequence ID" value="Solyc01g008800.2.1"/>
    <property type="gene ID" value="Solyc01g008800.2"/>
</dbReference>
<feature type="compositionally biased region" description="Polar residues" evidence="15">
    <location>
        <begin position="193"/>
        <end position="203"/>
    </location>
</feature>
<evidence type="ECO:0000256" key="10">
    <source>
        <dbReference type="ARBA" id="ARBA00023027"/>
    </source>
</evidence>
<dbReference type="Gene3D" id="1.10.8.430">
    <property type="entry name" value="Helical domain of apoptotic protease-activating factors"/>
    <property type="match status" value="1"/>
</dbReference>
<evidence type="ECO:0000256" key="14">
    <source>
        <dbReference type="PROSITE-ProRule" id="PRU00175"/>
    </source>
</evidence>
<organism evidence="18">
    <name type="scientific">Solanum lycopersicum</name>
    <name type="common">Tomato</name>
    <name type="synonym">Lycopersicon esculentum</name>
    <dbReference type="NCBI Taxonomy" id="4081"/>
    <lineage>
        <taxon>Eukaryota</taxon>
        <taxon>Viridiplantae</taxon>
        <taxon>Streptophyta</taxon>
        <taxon>Embryophyta</taxon>
        <taxon>Tracheophyta</taxon>
        <taxon>Spermatophyta</taxon>
        <taxon>Magnoliopsida</taxon>
        <taxon>eudicotyledons</taxon>
        <taxon>Gunneridae</taxon>
        <taxon>Pentapetalae</taxon>
        <taxon>asterids</taxon>
        <taxon>lamiids</taxon>
        <taxon>Solanales</taxon>
        <taxon>Solanaceae</taxon>
        <taxon>Solanoideae</taxon>
        <taxon>Solaneae</taxon>
        <taxon>Solanum</taxon>
        <taxon>Solanum subgen. Lycopersicon</taxon>
    </lineage>
</organism>
<dbReference type="GO" id="GO:0008270">
    <property type="term" value="F:zinc ion binding"/>
    <property type="evidence" value="ECO:0007669"/>
    <property type="project" value="UniProtKB-KW"/>
</dbReference>
<evidence type="ECO:0000259" key="17">
    <source>
        <dbReference type="PROSITE" id="PS50104"/>
    </source>
</evidence>
<dbReference type="FunCoup" id="A0A3Q7E985">
    <property type="interactions" value="238"/>
</dbReference>
<comment type="subcellular location">
    <subcellularLocation>
        <location evidence="1">Membrane</location>
        <topology evidence="1">Peripheral membrane protein</topology>
    </subcellularLocation>
</comment>
<dbReference type="Gene3D" id="3.80.10.10">
    <property type="entry name" value="Ribonuclease Inhibitor"/>
    <property type="match status" value="3"/>
</dbReference>
<reference evidence="18" key="1">
    <citation type="journal article" date="2012" name="Nature">
        <title>The tomato genome sequence provides insights into fleshy fruit evolution.</title>
        <authorList>
            <consortium name="Tomato Genome Consortium"/>
        </authorList>
    </citation>
    <scope>NUCLEOTIDE SEQUENCE [LARGE SCALE GENOMIC DNA]</scope>
    <source>
        <strain evidence="18">cv. Heinz 1706</strain>
    </source>
</reference>
<dbReference type="InterPro" id="IPR013083">
    <property type="entry name" value="Znf_RING/FYVE/PHD"/>
</dbReference>
<dbReference type="InterPro" id="IPR002182">
    <property type="entry name" value="NB-ARC"/>
</dbReference>
<dbReference type="PANTHER" id="PTHR11017">
    <property type="entry name" value="LEUCINE-RICH REPEAT-CONTAINING PROTEIN"/>
    <property type="match status" value="1"/>
</dbReference>
<dbReference type="Pfam" id="PF13639">
    <property type="entry name" value="zf-RING_2"/>
    <property type="match status" value="1"/>
</dbReference>
<sequence>MSTVVELEIEGSELLNNFQDLSIGEQTEVESNSEERYQVDCENNYHGDCAICLNKIVLQETALVKGCEHAYCVTCILRWATYKNEPTCPQCKHPFEFLHIHRSLDGSIQDYMFEESVCLLLRASWFEPFVEEIDDYMDYEDDEELEDFHVTSSPSLRISNRRWGNNGYVRAGRQEASPAHPPSSHDSSAGSSRQTTKNETAVSKVTVGRRAKRTLKREAADKAAAKKHQSHLLRLGEDTRKTFTSHLYQALKNKGILTFQDDKRLEDGDSISKELSKAIKESQVALVVFSKNYATSRWCLNELVKIMECYKDEDGKTVIPVFYDVDPSHVRYQSESFAEAFAKHELQFKDDVEGMQKVKRWRTALCEAADLKGHDIRQRVESENIQRIINQVLSKLCKTSVSYLQDVVGINIHLEEVKSLLKLEVNDVRIVGIWGMGGIGKTTIARAIFDTLSYQFEAACFIEDVKENRFGMHSLQNILLSELLREKDSYVNNKEDGKHMIARRLPFKKVLVVLDDIDHRDHLDYLAGNPSWFGDGSRIITTTRDKHLIGKNDVVYEVSTLVDRHAIKLFNQYAFKEEVPDECFEKLSLEVIRHAKGLPLALKVWGSFLHKRDITEWRSAIEEMKNESNSEIVEKLRISYDRLENIQQEIFLDIACFFRGKVKDHIMQILESCYSGANIGLRVLIDKSLVFISDNNTIQMHDLIQEMGKYVVKMQKHSGEASRLWDVEDFEEVMVNDTGTKAMEAIWLQYIQNLCFSEKAMKNMKRLRILYIGGFQIHVDSIEYLPNSLRWLAFYHYPWESLPENFEPKRLVHLNLRFSLALHHLWTGIKHLPSLRTLDLSYSTNLMRTPDFTGMPNLEYLNLSYCSNLEEVHHSLGCSRKLSLLYLCFCTLLKRFSCVSGESLEYLYLHDCYSLDTFPEILGGVKPELKIKMERSGIREIPSCIQYLTHITKLNLKDMKKLVSLPSSICMLKSLVELDVSYCSKLESLPEEIGDLLKLEKLDATCTLVSRPPSSIVCLNKVKFLSFAKRNSEVGLEGGVFFVFPRVNEGLSSLEDLDLGYCNLIDGGLPEDIGSLSSLKKLHLDGNNFEHLPRSIAQLGALRFLYLSDCPNLKEFPQVNDGLRSLEDLDLSYCNLVDGGLPEDIGSLSSLSKLHLDGNNFEHLPRSIAQLSGLRFLDVSYCTRLKELPDFMLMPDLYFLHLIDCMSLEEVHHSLGFFEKLTHVCLYNCKRLKRFPGMCIDSLKCIRTWGCSSLESYPKIIGTIKVESEIHMLDSVMCDLNSNSSFPHSLSQRIVSLQHDISASDFLSLIRVFTVHYPEKKIPSWFHHQGMDTSVVSISLPENWYAPDNFLGFAVCYSSELIDITAHLIPLCDDGMSWMTLELNLSRDSKCYTEFSDYSECETESSDYSECATELTLHFFLVPFSSLWNTSKANGKTPNDYRLITLSFSGEMKKLGCRLLYKDEPALVETLLQMRENNDEPTERYIGIRSSRYNNSEHHDSVTNEASCSSSMKQRSRSNIRGSVARLFRNIATLSCKSRNSA</sequence>
<dbReference type="SUPFAM" id="SSF52058">
    <property type="entry name" value="L domain-like"/>
    <property type="match status" value="1"/>
</dbReference>
<dbReference type="CDD" id="cd16574">
    <property type="entry name" value="RING-HC_Topors"/>
    <property type="match status" value="1"/>
</dbReference>
<feature type="domain" description="TIR" evidence="17">
    <location>
        <begin position="226"/>
        <end position="396"/>
    </location>
</feature>
<keyword evidence="7" id="KW-0378">Hydrolase</keyword>
<dbReference type="GO" id="GO:0005524">
    <property type="term" value="F:ATP binding"/>
    <property type="evidence" value="ECO:0007669"/>
    <property type="project" value="UniProtKB-KW"/>
</dbReference>
<keyword evidence="12" id="KW-0472">Membrane</keyword>
<dbReference type="SUPFAM" id="SSF52540">
    <property type="entry name" value="P-loop containing nucleoside triphosphate hydrolases"/>
    <property type="match status" value="1"/>
</dbReference>
<dbReference type="InterPro" id="IPR003591">
    <property type="entry name" value="Leu-rich_rpt_typical-subtyp"/>
</dbReference>
<keyword evidence="19" id="KW-1185">Reference proteome</keyword>
<keyword evidence="9" id="KW-0862">Zinc</keyword>
<dbReference type="InterPro" id="IPR042197">
    <property type="entry name" value="Apaf_helical"/>
</dbReference>
<dbReference type="PaxDb" id="4081-Solyc01g008800.1.1"/>
<keyword evidence="4" id="KW-0479">Metal-binding</keyword>
<evidence type="ECO:0000256" key="4">
    <source>
        <dbReference type="ARBA" id="ARBA00022723"/>
    </source>
</evidence>
<dbReference type="InterPro" id="IPR058192">
    <property type="entry name" value="WHD_ROQ1-like"/>
</dbReference>
<dbReference type="Gene3D" id="3.30.40.10">
    <property type="entry name" value="Zinc/RING finger domain, C3HC4 (zinc finger)"/>
    <property type="match status" value="1"/>
</dbReference>
<dbReference type="InterPro" id="IPR045344">
    <property type="entry name" value="C-JID"/>
</dbReference>
<keyword evidence="10" id="KW-0520">NAD</keyword>
<dbReference type="GO" id="GO:0051707">
    <property type="term" value="P:response to other organism"/>
    <property type="evidence" value="ECO:0007669"/>
    <property type="project" value="UniProtKB-ARBA"/>
</dbReference>
<evidence type="ECO:0000256" key="5">
    <source>
        <dbReference type="ARBA" id="ARBA00022737"/>
    </source>
</evidence>
<dbReference type="PRINTS" id="PR00364">
    <property type="entry name" value="DISEASERSIST"/>
</dbReference>
<accession>A0A3Q7E985</accession>
<dbReference type="InterPro" id="IPR035897">
    <property type="entry name" value="Toll_tir_struct_dom_sf"/>
</dbReference>
<dbReference type="FunFam" id="3.40.50.10140:FF:000007">
    <property type="entry name" value="Disease resistance protein (TIR-NBS-LRR class)"/>
    <property type="match status" value="1"/>
</dbReference>
<evidence type="ECO:0000256" key="9">
    <source>
        <dbReference type="ARBA" id="ARBA00022833"/>
    </source>
</evidence>
<dbReference type="Pfam" id="PF20160">
    <property type="entry name" value="C-JID"/>
    <property type="match status" value="1"/>
</dbReference>
<evidence type="ECO:0000256" key="15">
    <source>
        <dbReference type="SAM" id="MobiDB-lite"/>
    </source>
</evidence>
<evidence type="ECO:0000256" key="8">
    <source>
        <dbReference type="ARBA" id="ARBA00022821"/>
    </source>
</evidence>
<dbReference type="PROSITE" id="PS00518">
    <property type="entry name" value="ZF_RING_1"/>
    <property type="match status" value="1"/>
</dbReference>
<dbReference type="InterPro" id="IPR027417">
    <property type="entry name" value="P-loop_NTPase"/>
</dbReference>
<dbReference type="GO" id="GO:0016020">
    <property type="term" value="C:membrane"/>
    <property type="evidence" value="ECO:0007669"/>
    <property type="project" value="UniProtKB-SubCell"/>
</dbReference>
<feature type="domain" description="RING-type" evidence="16">
    <location>
        <begin position="49"/>
        <end position="92"/>
    </location>
</feature>
<dbReference type="GO" id="GO:0061809">
    <property type="term" value="F:NAD+ nucleosidase activity, cyclic ADP-ribose generating"/>
    <property type="evidence" value="ECO:0007669"/>
    <property type="project" value="UniProtKB-EC"/>
</dbReference>
<evidence type="ECO:0000259" key="16">
    <source>
        <dbReference type="PROSITE" id="PS50089"/>
    </source>
</evidence>
<dbReference type="InterPro" id="IPR032675">
    <property type="entry name" value="LRR_dom_sf"/>
</dbReference>
<dbReference type="SUPFAM" id="SSF57850">
    <property type="entry name" value="RING/U-box"/>
    <property type="match status" value="1"/>
</dbReference>
<dbReference type="Pfam" id="PF23282">
    <property type="entry name" value="WHD_ROQ1"/>
    <property type="match status" value="1"/>
</dbReference>
<dbReference type="Gene3D" id="3.40.50.10140">
    <property type="entry name" value="Toll/interleukin-1 receptor homology (TIR) domain"/>
    <property type="match status" value="1"/>
</dbReference>
<dbReference type="SUPFAM" id="SSF52200">
    <property type="entry name" value="Toll/Interleukin receptor TIR domain"/>
    <property type="match status" value="1"/>
</dbReference>
<dbReference type="InParanoid" id="A0A3Q7E985"/>
<protein>
    <recommendedName>
        <fullName evidence="2">ADP-ribosyl cyclase/cyclic ADP-ribose hydrolase</fullName>
        <ecNumber evidence="2">3.2.2.6</ecNumber>
    </recommendedName>
</protein>
<feature type="region of interest" description="Disordered" evidence="15">
    <location>
        <begin position="1495"/>
        <end position="1515"/>
    </location>
</feature>
<evidence type="ECO:0000256" key="1">
    <source>
        <dbReference type="ARBA" id="ARBA00004170"/>
    </source>
</evidence>
<dbReference type="GO" id="GO:0043531">
    <property type="term" value="F:ADP binding"/>
    <property type="evidence" value="ECO:0007669"/>
    <property type="project" value="InterPro"/>
</dbReference>
<feature type="region of interest" description="Disordered" evidence="15">
    <location>
        <begin position="172"/>
        <end position="231"/>
    </location>
</feature>
<evidence type="ECO:0000313" key="19">
    <source>
        <dbReference type="Proteomes" id="UP000004994"/>
    </source>
</evidence>
<dbReference type="InterPro" id="IPR017907">
    <property type="entry name" value="Znf_RING_CS"/>
</dbReference>
<evidence type="ECO:0000256" key="2">
    <source>
        <dbReference type="ARBA" id="ARBA00011982"/>
    </source>
</evidence>
<dbReference type="InterPro" id="IPR058546">
    <property type="entry name" value="RPS4B/Roq1-like_LRR"/>
</dbReference>
<dbReference type="EnsemblPlants" id="Solyc01g008800.2.1">
    <property type="protein sequence ID" value="Solyc01g008800.2.1"/>
    <property type="gene ID" value="Solyc01g008800.2"/>
</dbReference>
<keyword evidence="11" id="KW-0175">Coiled coil</keyword>
<comment type="catalytic activity">
    <reaction evidence="13">
        <text>NAD(+) + H2O = ADP-D-ribose + nicotinamide + H(+)</text>
        <dbReference type="Rhea" id="RHEA:16301"/>
        <dbReference type="ChEBI" id="CHEBI:15377"/>
        <dbReference type="ChEBI" id="CHEBI:15378"/>
        <dbReference type="ChEBI" id="CHEBI:17154"/>
        <dbReference type="ChEBI" id="CHEBI:57540"/>
        <dbReference type="ChEBI" id="CHEBI:57967"/>
        <dbReference type="EC" id="3.2.2.6"/>
    </reaction>
    <physiologicalReaction direction="left-to-right" evidence="13">
        <dbReference type="Rhea" id="RHEA:16302"/>
    </physiologicalReaction>
</comment>
<dbReference type="PROSITE" id="PS50089">
    <property type="entry name" value="ZF_RING_2"/>
    <property type="match status" value="1"/>
</dbReference>
<dbReference type="InterPro" id="IPR001611">
    <property type="entry name" value="Leu-rich_rpt"/>
</dbReference>
<dbReference type="Pfam" id="PF00560">
    <property type="entry name" value="LRR_1"/>
    <property type="match status" value="1"/>
</dbReference>
<evidence type="ECO:0000256" key="12">
    <source>
        <dbReference type="ARBA" id="ARBA00023136"/>
    </source>
</evidence>
<evidence type="ECO:0000256" key="13">
    <source>
        <dbReference type="ARBA" id="ARBA00047304"/>
    </source>
</evidence>
<dbReference type="InterPro" id="IPR058746">
    <property type="entry name" value="Znf_RING-type_Topors"/>
</dbReference>
<dbReference type="Pfam" id="PF00931">
    <property type="entry name" value="NB-ARC"/>
    <property type="match status" value="1"/>
</dbReference>
<dbReference type="SMART" id="SM00184">
    <property type="entry name" value="RING"/>
    <property type="match status" value="1"/>
</dbReference>
<name>A0A3Q7E985_SOLLC</name>
<dbReference type="EC" id="3.2.2.6" evidence="2"/>